<dbReference type="Proteomes" id="UP001317532">
    <property type="component" value="Chromosome"/>
</dbReference>
<evidence type="ECO:0000313" key="3">
    <source>
        <dbReference type="Proteomes" id="UP001317532"/>
    </source>
</evidence>
<proteinExistence type="predicted"/>
<dbReference type="KEGG" id="vab:WPS_16300"/>
<accession>A0AAN1XWM7</accession>
<organism evidence="2 3">
    <name type="scientific">Vulcanimicrobium alpinum</name>
    <dbReference type="NCBI Taxonomy" id="3016050"/>
    <lineage>
        <taxon>Bacteria</taxon>
        <taxon>Bacillati</taxon>
        <taxon>Vulcanimicrobiota</taxon>
        <taxon>Vulcanimicrobiia</taxon>
        <taxon>Vulcanimicrobiales</taxon>
        <taxon>Vulcanimicrobiaceae</taxon>
        <taxon>Vulcanimicrobium</taxon>
    </lineage>
</organism>
<keyword evidence="3" id="KW-1185">Reference proteome</keyword>
<dbReference type="AlphaFoldDB" id="A0AAN1XWM7"/>
<feature type="region of interest" description="Disordered" evidence="1">
    <location>
        <begin position="75"/>
        <end position="110"/>
    </location>
</feature>
<reference evidence="2 3" key="1">
    <citation type="journal article" date="2022" name="ISME Commun">
        <title>Vulcanimicrobium alpinus gen. nov. sp. nov., the first cultivated representative of the candidate phylum 'Eremiobacterota', is a metabolically versatile aerobic anoxygenic phototroph.</title>
        <authorList>
            <person name="Yabe S."/>
            <person name="Muto K."/>
            <person name="Abe K."/>
            <person name="Yokota A."/>
            <person name="Staudigel H."/>
            <person name="Tebo B.M."/>
        </authorList>
    </citation>
    <scope>NUCLEOTIDE SEQUENCE [LARGE SCALE GENOMIC DNA]</scope>
    <source>
        <strain evidence="2 3">WC8-2</strain>
    </source>
</reference>
<dbReference type="EMBL" id="AP025523">
    <property type="protein sequence ID" value="BDE06354.1"/>
    <property type="molecule type" value="Genomic_DNA"/>
</dbReference>
<sequence>MHGTGWIVPVLLAFFALAQVLSAARKAKNRAAAAAAEPDAAPTPTLPASVLRALYAGAPNAGAAANAPAAAPSAPAQAIAATLTRPQVRFEPRRAPAPPRPAPPPQGAAVPPLLAAFADPAHARNAVVLAEILAPPVALR</sequence>
<feature type="compositionally biased region" description="Pro residues" evidence="1">
    <location>
        <begin position="95"/>
        <end position="106"/>
    </location>
</feature>
<name>A0AAN1XWM7_UNVUL</name>
<dbReference type="RefSeq" id="WP_317997319.1">
    <property type="nucleotide sequence ID" value="NZ_AP025523.1"/>
</dbReference>
<evidence type="ECO:0000256" key="1">
    <source>
        <dbReference type="SAM" id="MobiDB-lite"/>
    </source>
</evidence>
<evidence type="ECO:0000313" key="2">
    <source>
        <dbReference type="EMBL" id="BDE06354.1"/>
    </source>
</evidence>
<gene>
    <name evidence="2" type="ORF">WPS_16300</name>
</gene>
<protein>
    <submittedName>
        <fullName evidence="2">Uncharacterized protein</fullName>
    </submittedName>
</protein>